<feature type="region of interest" description="Disordered" evidence="1">
    <location>
        <begin position="33"/>
        <end position="60"/>
    </location>
</feature>
<proteinExistence type="predicted"/>
<keyword evidence="2" id="KW-0472">Membrane</keyword>
<sequence length="259" mass="28423">MHRDDKPALIALALLLTAILLLAAFEISSRHAPSYPPSQNDAAGIQQNEERDGGGTQNVQTDSMTDWLTVVLTGVATLISAIAVRLVNETLKTSRDASSAALDAVAVSREIGERQLRPYIVYDGASFHFDDGTHSVPPHVKVKARFRNAGISPAKVTSFSYSVYGPSDAGWTNKGTSWQQLRSTIGQNNTQSFEIQGITADKEYKYSWFSVGILVWYEGITGAQYEDSVWLLFDGEEMRQGFPDMGHALYRPDHLSPAP</sequence>
<dbReference type="AlphaFoldDB" id="A0A1I7NER3"/>
<dbReference type="STRING" id="429728.SAMN05216456_1902"/>
<reference evidence="3 4" key="1">
    <citation type="submission" date="2016-10" db="EMBL/GenBank/DDBJ databases">
        <authorList>
            <person name="de Groot N.N."/>
        </authorList>
    </citation>
    <scope>NUCLEOTIDE SEQUENCE [LARGE SCALE GENOMIC DNA]</scope>
    <source>
        <strain evidence="3 4">IPL20</strain>
    </source>
</reference>
<dbReference type="EMBL" id="FPCK01000001">
    <property type="protein sequence ID" value="SFV33151.1"/>
    <property type="molecule type" value="Genomic_DNA"/>
</dbReference>
<feature type="compositionally biased region" description="Polar residues" evidence="1">
    <location>
        <begin position="37"/>
        <end position="47"/>
    </location>
</feature>
<gene>
    <name evidence="3" type="ORF">SAMN05216456_1902</name>
</gene>
<evidence type="ECO:0000256" key="1">
    <source>
        <dbReference type="SAM" id="MobiDB-lite"/>
    </source>
</evidence>
<evidence type="ECO:0000256" key="2">
    <source>
        <dbReference type="SAM" id="Phobius"/>
    </source>
</evidence>
<dbReference type="RefSeq" id="WP_092423593.1">
    <property type="nucleotide sequence ID" value="NZ_FPCK01000001.1"/>
</dbReference>
<keyword evidence="2" id="KW-1133">Transmembrane helix</keyword>
<name>A0A1I7NER3_9HYPH</name>
<protein>
    <submittedName>
        <fullName evidence="3">Uncharacterized protein</fullName>
    </submittedName>
</protein>
<accession>A0A1I7NER3</accession>
<organism evidence="3 4">
    <name type="scientific">Devosia crocina</name>
    <dbReference type="NCBI Taxonomy" id="429728"/>
    <lineage>
        <taxon>Bacteria</taxon>
        <taxon>Pseudomonadati</taxon>
        <taxon>Pseudomonadota</taxon>
        <taxon>Alphaproteobacteria</taxon>
        <taxon>Hyphomicrobiales</taxon>
        <taxon>Devosiaceae</taxon>
        <taxon>Devosia</taxon>
    </lineage>
</organism>
<dbReference type="Proteomes" id="UP000199074">
    <property type="component" value="Unassembled WGS sequence"/>
</dbReference>
<keyword evidence="2" id="KW-0812">Transmembrane</keyword>
<evidence type="ECO:0000313" key="3">
    <source>
        <dbReference type="EMBL" id="SFV33151.1"/>
    </source>
</evidence>
<keyword evidence="4" id="KW-1185">Reference proteome</keyword>
<evidence type="ECO:0000313" key="4">
    <source>
        <dbReference type="Proteomes" id="UP000199074"/>
    </source>
</evidence>
<feature type="transmembrane region" description="Helical" evidence="2">
    <location>
        <begin position="67"/>
        <end position="87"/>
    </location>
</feature>